<sequence length="869" mass="98076">MKSVFMDKNATLWLMKNIEHTVVGINPKQFFMFREGDTAYTLQRGANSFGQFFLVSELKLGGHRRSVIIPRGKAQNGWKVFGLRKMLEPGQYALGDSSQAKFVSQPQRRMSGFHPSRSFVEALKVQKLTGAKVGDILVGKPDTMVVGGRDRREQCINVDTKLGEQILVSWDNSKGGVKNFKWVSRAHIKDVVGLDTNCDQQVGFPNLELTGPIRMEVGESSLLADPSPPKPEAHMSAMVVMATALHKASLSQNELGQLGELQKVVDVTVDGGSQAEKLPAPVIQVRNQALATATGVDNCEIMVCHIETMDLTHSMRMMKNPDGDYEKMVGCLEESSLEKECQGCTEYLQKMILGSKMLSGGMVSEDTRSITLEFVSRLIGPSFPKHFLEFWRVGSVGFGASGQEVNSFSSKELLSLSGEVMVVEDVADFSTGFGETELTDCLPLRIIAPSASTTSAKLEEVIEALSIEAKLDISRWVKHKIPGFSKLVGLSMTWHEKLCIALLQRLETEMEAANVLHRKGTSSQKVAKSKNKGRRELRNLISSADRIAGSILIMWDKRVLDKVEIMVGTFSVSVKWQGVEDGFIWACLRVYGPNENNERGHMWGETRLTLTMETFSEFVEDLNLIDLPLEGGSYTWSSGTDQPAISRIDRALVTPNWEEHFPNVFQRILPRPIFDHSPILLEARGLARGKKHQKKQLLEELTKLDAKEGDLGLTNGEKWHRANLRSQMEHLLSLEEISWRQKSRMLCIKEGDNNTKFFHKMANSHRWYNHLKTLEVDGVVFEEEPKVTNQVVQFYKNLYKESKGWRPFVEGLEFGRIGDMERIWLERKFEREDTSSRKWISTNTRRYDIQYEEIRLKIGGEESLEMVSS</sequence>
<reference evidence="1" key="2">
    <citation type="submission" date="2021-01" db="UniProtKB">
        <authorList>
            <consortium name="EnsemblPlants"/>
        </authorList>
    </citation>
    <scope>IDENTIFICATION</scope>
</reference>
<dbReference type="PANTHER" id="PTHR33710:SF71">
    <property type="entry name" value="ENDONUCLEASE_EXONUCLEASE_PHOSPHATASE DOMAIN-CONTAINING PROTEIN"/>
    <property type="match status" value="1"/>
</dbReference>
<dbReference type="PANTHER" id="PTHR33710">
    <property type="entry name" value="BNAC02G09200D PROTEIN"/>
    <property type="match status" value="1"/>
</dbReference>
<proteinExistence type="predicted"/>
<dbReference type="EnsemblPlants" id="QL07p015200:mrna">
    <property type="protein sequence ID" value="QL07p015200:mrna"/>
    <property type="gene ID" value="QL07p015200"/>
</dbReference>
<evidence type="ECO:0000313" key="1">
    <source>
        <dbReference type="EnsemblPlants" id="QL07p015200:mrna"/>
    </source>
</evidence>
<protein>
    <submittedName>
        <fullName evidence="1">Uncharacterized protein</fullName>
    </submittedName>
</protein>
<dbReference type="Gramene" id="QL07p015200:mrna">
    <property type="protein sequence ID" value="QL07p015200:mrna"/>
    <property type="gene ID" value="QL07p015200"/>
</dbReference>
<dbReference type="InterPro" id="IPR036691">
    <property type="entry name" value="Endo/exonu/phosph_ase_sf"/>
</dbReference>
<dbReference type="Gene3D" id="3.60.10.10">
    <property type="entry name" value="Endonuclease/exonuclease/phosphatase"/>
    <property type="match status" value="1"/>
</dbReference>
<dbReference type="EMBL" id="LRBV02000007">
    <property type="status" value="NOT_ANNOTATED_CDS"/>
    <property type="molecule type" value="Genomic_DNA"/>
</dbReference>
<dbReference type="Proteomes" id="UP000594261">
    <property type="component" value="Chromosome 7"/>
</dbReference>
<dbReference type="InParanoid" id="A0A7N2M4C3"/>
<organism evidence="1 2">
    <name type="scientific">Quercus lobata</name>
    <name type="common">Valley oak</name>
    <dbReference type="NCBI Taxonomy" id="97700"/>
    <lineage>
        <taxon>Eukaryota</taxon>
        <taxon>Viridiplantae</taxon>
        <taxon>Streptophyta</taxon>
        <taxon>Embryophyta</taxon>
        <taxon>Tracheophyta</taxon>
        <taxon>Spermatophyta</taxon>
        <taxon>Magnoliopsida</taxon>
        <taxon>eudicotyledons</taxon>
        <taxon>Gunneridae</taxon>
        <taxon>Pentapetalae</taxon>
        <taxon>rosids</taxon>
        <taxon>fabids</taxon>
        <taxon>Fagales</taxon>
        <taxon>Fagaceae</taxon>
        <taxon>Quercus</taxon>
    </lineage>
</organism>
<dbReference type="AlphaFoldDB" id="A0A7N2M4C3"/>
<keyword evidence="2" id="KW-1185">Reference proteome</keyword>
<evidence type="ECO:0000313" key="2">
    <source>
        <dbReference type="Proteomes" id="UP000594261"/>
    </source>
</evidence>
<accession>A0A7N2M4C3</accession>
<dbReference type="SUPFAM" id="SSF56219">
    <property type="entry name" value="DNase I-like"/>
    <property type="match status" value="1"/>
</dbReference>
<name>A0A7N2M4C3_QUELO</name>
<reference evidence="1 2" key="1">
    <citation type="journal article" date="2016" name="G3 (Bethesda)">
        <title>First Draft Assembly and Annotation of the Genome of a California Endemic Oak Quercus lobata Nee (Fagaceae).</title>
        <authorList>
            <person name="Sork V.L."/>
            <person name="Fitz-Gibbon S.T."/>
            <person name="Puiu D."/>
            <person name="Crepeau M."/>
            <person name="Gugger P.F."/>
            <person name="Sherman R."/>
            <person name="Stevens K."/>
            <person name="Langley C.H."/>
            <person name="Pellegrini M."/>
            <person name="Salzberg S.L."/>
        </authorList>
    </citation>
    <scope>NUCLEOTIDE SEQUENCE [LARGE SCALE GENOMIC DNA]</scope>
    <source>
        <strain evidence="1 2">cv. SW786</strain>
    </source>
</reference>